<reference evidence="2 3" key="1">
    <citation type="submission" date="2020-02" db="EMBL/GenBank/DDBJ databases">
        <authorList>
            <person name="Ma Q."/>
            <person name="Huang Y."/>
            <person name="Song X."/>
            <person name="Pei D."/>
        </authorList>
    </citation>
    <scope>NUCLEOTIDE SEQUENCE [LARGE SCALE GENOMIC DNA]</scope>
    <source>
        <strain evidence="2">Sxm20200214</strain>
        <tissue evidence="2">Leaf</tissue>
    </source>
</reference>
<feature type="compositionally biased region" description="Polar residues" evidence="1">
    <location>
        <begin position="45"/>
        <end position="67"/>
    </location>
</feature>
<evidence type="ECO:0000313" key="3">
    <source>
        <dbReference type="Proteomes" id="UP000886595"/>
    </source>
</evidence>
<dbReference type="Proteomes" id="UP000886595">
    <property type="component" value="Unassembled WGS sequence"/>
</dbReference>
<feature type="region of interest" description="Disordered" evidence="1">
    <location>
        <begin position="45"/>
        <end position="77"/>
    </location>
</feature>
<gene>
    <name evidence="2" type="ORF">Bca52824_010962</name>
</gene>
<proteinExistence type="predicted"/>
<evidence type="ECO:0000313" key="2">
    <source>
        <dbReference type="EMBL" id="KAG2328234.1"/>
    </source>
</evidence>
<sequence length="169" mass="19464">MWWHHGLYDWGTSGYLALLSNYPVLTKALHSLRLLLDQPAVETQALETETQPQAKRQTQPSTHSGSSRAKRRRKEKDLVVEACDKRTDALVVKNRIAERMLQREEASSVENVLEILDALPGVKEWSAFYEAAMDHLIDNEGSRKGFITRKTDEDKIKFLELRTKTKRDD</sequence>
<accession>A0A8X7WEH6</accession>
<name>A0A8X7WEH6_BRACI</name>
<organism evidence="2 3">
    <name type="scientific">Brassica carinata</name>
    <name type="common">Ethiopian mustard</name>
    <name type="synonym">Abyssinian cabbage</name>
    <dbReference type="NCBI Taxonomy" id="52824"/>
    <lineage>
        <taxon>Eukaryota</taxon>
        <taxon>Viridiplantae</taxon>
        <taxon>Streptophyta</taxon>
        <taxon>Embryophyta</taxon>
        <taxon>Tracheophyta</taxon>
        <taxon>Spermatophyta</taxon>
        <taxon>Magnoliopsida</taxon>
        <taxon>eudicotyledons</taxon>
        <taxon>Gunneridae</taxon>
        <taxon>Pentapetalae</taxon>
        <taxon>rosids</taxon>
        <taxon>malvids</taxon>
        <taxon>Brassicales</taxon>
        <taxon>Brassicaceae</taxon>
        <taxon>Brassiceae</taxon>
        <taxon>Brassica</taxon>
    </lineage>
</organism>
<dbReference type="AlphaFoldDB" id="A0A8X7WEH6"/>
<protein>
    <submittedName>
        <fullName evidence="2">Uncharacterized protein</fullName>
    </submittedName>
</protein>
<comment type="caution">
    <text evidence="2">The sequence shown here is derived from an EMBL/GenBank/DDBJ whole genome shotgun (WGS) entry which is preliminary data.</text>
</comment>
<dbReference type="EMBL" id="JAAMPC010000002">
    <property type="protein sequence ID" value="KAG2328234.1"/>
    <property type="molecule type" value="Genomic_DNA"/>
</dbReference>
<evidence type="ECO:0000256" key="1">
    <source>
        <dbReference type="SAM" id="MobiDB-lite"/>
    </source>
</evidence>
<keyword evidence="3" id="KW-1185">Reference proteome</keyword>